<evidence type="ECO:0000256" key="1">
    <source>
        <dbReference type="ARBA" id="ARBA00004913"/>
    </source>
</evidence>
<dbReference type="Proteomes" id="UP001161247">
    <property type="component" value="Chromosome 2"/>
</dbReference>
<comment type="pathway">
    <text evidence="1">Alkaloid biosynthesis.</text>
</comment>
<dbReference type="Gene3D" id="3.40.50.150">
    <property type="entry name" value="Vaccinia Virus protein VP39"/>
    <property type="match status" value="2"/>
</dbReference>
<evidence type="ECO:0000313" key="3">
    <source>
        <dbReference type="EMBL" id="CAI9096789.1"/>
    </source>
</evidence>
<dbReference type="AlphaFoldDB" id="A0AAV1CQ18"/>
<dbReference type="GO" id="GO:0008168">
    <property type="term" value="F:methyltransferase activity"/>
    <property type="evidence" value="ECO:0007669"/>
    <property type="project" value="InterPro"/>
</dbReference>
<keyword evidence="4" id="KW-1185">Reference proteome</keyword>
<dbReference type="EMBL" id="OX459119">
    <property type="protein sequence ID" value="CAI9096789.1"/>
    <property type="molecule type" value="Genomic_DNA"/>
</dbReference>
<proteinExistence type="inferred from homology"/>
<dbReference type="InterPro" id="IPR005299">
    <property type="entry name" value="MeTrfase_7"/>
</dbReference>
<reference evidence="3" key="1">
    <citation type="submission" date="2023-03" db="EMBL/GenBank/DDBJ databases">
        <authorList>
            <person name="Julca I."/>
        </authorList>
    </citation>
    <scope>NUCLEOTIDE SEQUENCE</scope>
</reference>
<name>A0AAV1CQ18_OLDCO</name>
<protein>
    <submittedName>
        <fullName evidence="3">OLC1v1033002C1</fullName>
    </submittedName>
</protein>
<comment type="similarity">
    <text evidence="2">Belongs to the methyltransferase superfamily. Type-7 methyltransferase family.</text>
</comment>
<gene>
    <name evidence="3" type="ORF">OLC1_LOCUS7455</name>
</gene>
<organism evidence="3 4">
    <name type="scientific">Oldenlandia corymbosa var. corymbosa</name>
    <dbReference type="NCBI Taxonomy" id="529605"/>
    <lineage>
        <taxon>Eukaryota</taxon>
        <taxon>Viridiplantae</taxon>
        <taxon>Streptophyta</taxon>
        <taxon>Embryophyta</taxon>
        <taxon>Tracheophyta</taxon>
        <taxon>Spermatophyta</taxon>
        <taxon>Magnoliopsida</taxon>
        <taxon>eudicotyledons</taxon>
        <taxon>Gunneridae</taxon>
        <taxon>Pentapetalae</taxon>
        <taxon>asterids</taxon>
        <taxon>lamiids</taxon>
        <taxon>Gentianales</taxon>
        <taxon>Rubiaceae</taxon>
        <taxon>Rubioideae</taxon>
        <taxon>Spermacoceae</taxon>
        <taxon>Hedyotis-Oldenlandia complex</taxon>
        <taxon>Oldenlandia</taxon>
    </lineage>
</organism>
<evidence type="ECO:0000256" key="2">
    <source>
        <dbReference type="ARBA" id="ARBA00007967"/>
    </source>
</evidence>
<dbReference type="PANTHER" id="PTHR31009">
    <property type="entry name" value="S-ADENOSYL-L-METHIONINE:CARBOXYL METHYLTRANSFERASE FAMILY PROTEIN"/>
    <property type="match status" value="1"/>
</dbReference>
<evidence type="ECO:0000313" key="4">
    <source>
        <dbReference type="Proteomes" id="UP001161247"/>
    </source>
</evidence>
<sequence>MAMDSNGTASLPKCFPMNGGNGTYSYSNNSSVQREASMTAKEMIEETIAHNLDIEELVSSSSNTLRIADLGCSVGPNTYISMQQIIDAVERRLEIKGFSSSSSTAHLLEFQIFFNDHITNDFNTLFASFSPEKKYFVAGVPGSFHGRLFPESSIHIVHSAFSLHWLSEVPKEVLIKDSPSWNKGKILYVTASDEVVEAYAAQFAKDMDSILNARAKEIVVGGIMLALMPAFPDEPHCSKDVFGFFYDALASSLLDMAHERKLWWILSTYLFISPVPKRWKLLLNGGNGTYSYSNNSSVQREASMTAKEMIEETIAHNLDIEELVSSSSNTLRIADLGCSVGPNTYISMQQIIDAVERRLEIKGFSSSSKKKYFVAGVPGSFHGRLFPESSIHIVHSAFSLHWLSEVPKEVLIKDSPSWNKGKILYVTASDEVVEAYAAQFAKDMDSILNARAKEIVVGGIMLALMPAFPDEPHCSKDVFGFFYDALASSLLDMAHEGFIEEALVDSFNIPFYFTCPKEMEALVEKNGCFTTLRMELLEYDTEVNEPLDTSKHVTHIRAAMECRITAHFGAGLIDELFDRFDKKAAICRDVDAEHKKGFLLFLALQRK</sequence>
<dbReference type="Pfam" id="PF03492">
    <property type="entry name" value="Methyltransf_7"/>
    <property type="match status" value="3"/>
</dbReference>
<dbReference type="InterPro" id="IPR029063">
    <property type="entry name" value="SAM-dependent_MTases_sf"/>
</dbReference>
<accession>A0AAV1CQ18</accession>
<dbReference type="SUPFAM" id="SSF53335">
    <property type="entry name" value="S-adenosyl-L-methionine-dependent methyltransferases"/>
    <property type="match status" value="2"/>
</dbReference>